<feature type="active site" description="Tele-phosphohistidine intermediate" evidence="3">
    <location>
        <position position="8"/>
    </location>
</feature>
<organism evidence="5 6">
    <name type="scientific">Marinitoga piezophila (strain DSM 14283 / JCM 11233 / KA3)</name>
    <dbReference type="NCBI Taxonomy" id="443254"/>
    <lineage>
        <taxon>Bacteria</taxon>
        <taxon>Thermotogati</taxon>
        <taxon>Thermotogota</taxon>
        <taxon>Thermotogae</taxon>
        <taxon>Petrotogales</taxon>
        <taxon>Petrotogaceae</taxon>
        <taxon>Marinitoga</taxon>
    </lineage>
</organism>
<evidence type="ECO:0000256" key="4">
    <source>
        <dbReference type="PIRSR" id="PIRSR613078-2"/>
    </source>
</evidence>
<dbReference type="STRING" id="443254.Marpi_1647"/>
<evidence type="ECO:0000313" key="6">
    <source>
        <dbReference type="Proteomes" id="UP000007161"/>
    </source>
</evidence>
<evidence type="ECO:0000256" key="2">
    <source>
        <dbReference type="NCBIfam" id="TIGR03162"/>
    </source>
</evidence>
<feature type="binding site" evidence="4">
    <location>
        <begin position="7"/>
        <end position="14"/>
    </location>
    <ligand>
        <name>substrate</name>
    </ligand>
</feature>
<accession>H2J519</accession>
<dbReference type="EMBL" id="CP003257">
    <property type="protein sequence ID" value="AEX86036.1"/>
    <property type="molecule type" value="Genomic_DNA"/>
</dbReference>
<dbReference type="Proteomes" id="UP000007161">
    <property type="component" value="Chromosome"/>
</dbReference>
<evidence type="ECO:0000313" key="5">
    <source>
        <dbReference type="EMBL" id="AEX86036.1"/>
    </source>
</evidence>
<dbReference type="CDD" id="cd07067">
    <property type="entry name" value="HP_PGM_like"/>
    <property type="match status" value="1"/>
</dbReference>
<dbReference type="InterPro" id="IPR029033">
    <property type="entry name" value="His_PPase_superfam"/>
</dbReference>
<dbReference type="KEGG" id="mpz:Marpi_1647"/>
<evidence type="ECO:0000256" key="3">
    <source>
        <dbReference type="PIRSR" id="PIRSR613078-1"/>
    </source>
</evidence>
<reference evidence="5 6" key="1">
    <citation type="journal article" date="2012" name="J. Bacteriol.">
        <title>Complete Genome Sequence of the Thermophilic, Piezophilic, Heterotrophic Bacterium Marinitoga piezophila KA3.</title>
        <authorList>
            <person name="Lucas S."/>
            <person name="Han J."/>
            <person name="Lapidus A."/>
            <person name="Cheng J.F."/>
            <person name="Goodwin L.A."/>
            <person name="Pitluck S."/>
            <person name="Peters L."/>
            <person name="Mikhailova N."/>
            <person name="Teshima H."/>
            <person name="Detter J.C."/>
            <person name="Han C."/>
            <person name="Tapia R."/>
            <person name="Land M."/>
            <person name="Hauser L."/>
            <person name="Kyrpides N.C."/>
            <person name="Ivanova N."/>
            <person name="Pagani I."/>
            <person name="Vannier P."/>
            <person name="Oger P."/>
            <person name="Bartlett D.H."/>
            <person name="Noll K.M."/>
            <person name="Woyke T."/>
            <person name="Jebbar M."/>
        </authorList>
    </citation>
    <scope>NUCLEOTIDE SEQUENCE [LARGE SCALE GENOMIC DNA]</scope>
    <source>
        <strain evidence="6">DSM 14283 / JCM 11233 / KA3</strain>
    </source>
</reference>
<dbReference type="SUPFAM" id="SSF53254">
    <property type="entry name" value="Phosphoglycerate mutase-like"/>
    <property type="match status" value="1"/>
</dbReference>
<dbReference type="OrthoDB" id="9781415at2"/>
<dbReference type="GO" id="GO:0043755">
    <property type="term" value="F:alpha-ribazole phosphatase activity"/>
    <property type="evidence" value="ECO:0007669"/>
    <property type="project" value="UniProtKB-UniRule"/>
</dbReference>
<dbReference type="NCBIfam" id="TIGR03162">
    <property type="entry name" value="ribazole_cobC"/>
    <property type="match status" value="1"/>
</dbReference>
<dbReference type="RefSeq" id="WP_014297107.1">
    <property type="nucleotide sequence ID" value="NC_016751.1"/>
</dbReference>
<feature type="active site" description="Proton donor/acceptor" evidence="3">
    <location>
        <position position="81"/>
    </location>
</feature>
<dbReference type="GO" id="GO:0009236">
    <property type="term" value="P:cobalamin biosynthetic process"/>
    <property type="evidence" value="ECO:0007669"/>
    <property type="project" value="UniProtKB-UniRule"/>
</dbReference>
<reference evidence="6" key="2">
    <citation type="submission" date="2012-01" db="EMBL/GenBank/DDBJ databases">
        <title>Complete sequence of chromosome of Marinitoga piezophila KA3.</title>
        <authorList>
            <person name="Lucas S."/>
            <person name="Han J."/>
            <person name="Lapidus A."/>
            <person name="Cheng J.-F."/>
            <person name="Goodwin L."/>
            <person name="Pitluck S."/>
            <person name="Peters L."/>
            <person name="Mikhailova N."/>
            <person name="Teshima H."/>
            <person name="Detter J.C."/>
            <person name="Han C."/>
            <person name="Tapia R."/>
            <person name="Land M."/>
            <person name="Hauser L."/>
            <person name="Kyrpides N."/>
            <person name="Ivanova N."/>
            <person name="Pagani I."/>
            <person name="Jebbar M."/>
            <person name="Vannier P."/>
            <person name="Oger P."/>
            <person name="Cario A."/>
            <person name="Bartlett D."/>
            <person name="Noll K.M."/>
            <person name="Woyke T."/>
        </authorList>
    </citation>
    <scope>NUCLEOTIDE SEQUENCE [LARGE SCALE GENOMIC DNA]</scope>
    <source>
        <strain evidence="6">DSM 14283 / JCM 11233 / KA3</strain>
    </source>
</reference>
<dbReference type="GO" id="GO:0004331">
    <property type="term" value="F:fructose-2,6-bisphosphate 2-phosphatase activity"/>
    <property type="evidence" value="ECO:0007669"/>
    <property type="project" value="TreeGrafter"/>
</dbReference>
<dbReference type="PANTHER" id="PTHR46517">
    <property type="entry name" value="FRUCTOSE-2,6-BISPHOSPHATASE TIGAR"/>
    <property type="match status" value="1"/>
</dbReference>
<name>H2J519_MARPK</name>
<dbReference type="HOGENOM" id="CLU_033323_8_4_0"/>
<dbReference type="PANTHER" id="PTHR46517:SF1">
    <property type="entry name" value="FRUCTOSE-2,6-BISPHOSPHATASE TIGAR"/>
    <property type="match status" value="1"/>
</dbReference>
<dbReference type="GO" id="GO:0045820">
    <property type="term" value="P:negative regulation of glycolytic process"/>
    <property type="evidence" value="ECO:0007669"/>
    <property type="project" value="TreeGrafter"/>
</dbReference>
<dbReference type="PIRSF" id="PIRSF000709">
    <property type="entry name" value="6PFK_2-Ptase"/>
    <property type="match status" value="1"/>
</dbReference>
<dbReference type="Gene3D" id="3.40.50.1240">
    <property type="entry name" value="Phosphoglycerate mutase-like"/>
    <property type="match status" value="1"/>
</dbReference>
<dbReference type="EC" id="3.1.3.73" evidence="2"/>
<keyword evidence="6" id="KW-1185">Reference proteome</keyword>
<dbReference type="GO" id="GO:0043456">
    <property type="term" value="P:regulation of pentose-phosphate shunt"/>
    <property type="evidence" value="ECO:0007669"/>
    <property type="project" value="TreeGrafter"/>
</dbReference>
<dbReference type="SMART" id="SM00855">
    <property type="entry name" value="PGAM"/>
    <property type="match status" value="1"/>
</dbReference>
<evidence type="ECO:0000256" key="1">
    <source>
        <dbReference type="ARBA" id="ARBA00022801"/>
    </source>
</evidence>
<dbReference type="AlphaFoldDB" id="H2J519"/>
<proteinExistence type="predicted"/>
<dbReference type="InterPro" id="IPR051695">
    <property type="entry name" value="Phosphoglycerate_Mutase"/>
</dbReference>
<dbReference type="Pfam" id="PF00300">
    <property type="entry name" value="His_Phos_1"/>
    <property type="match status" value="1"/>
</dbReference>
<gene>
    <name evidence="5" type="ordered locus">Marpi_1647</name>
</gene>
<sequence>MKLLLLRHPETVANIKGIFNGWKDYPLTEKGKLQMKNIVKELEKIPVDRVFTSPLPRAYNLAKIIAEQKKIKVRVYEELKEINFGKFEGKTFQEIEKEFPDECKQWLDNYKTFKFPEGESFEDFNERISYFLKSIEKGANKTYLIVTHLGVIRVILTKIYNWDIDKMWEIQCENGKYIEVNIK</sequence>
<dbReference type="InterPro" id="IPR013078">
    <property type="entry name" value="His_Pase_superF_clade-1"/>
</dbReference>
<keyword evidence="1" id="KW-0378">Hydrolase</keyword>
<dbReference type="GO" id="GO:0005829">
    <property type="term" value="C:cytosol"/>
    <property type="evidence" value="ECO:0007669"/>
    <property type="project" value="TreeGrafter"/>
</dbReference>
<feature type="binding site" evidence="4">
    <location>
        <position position="57"/>
    </location>
    <ligand>
        <name>substrate</name>
    </ligand>
</feature>
<dbReference type="eggNOG" id="COG0406">
    <property type="taxonomic scope" value="Bacteria"/>
</dbReference>
<protein>
    <recommendedName>
        <fullName evidence="2">Alpha-ribazole phosphatase</fullName>
        <ecNumber evidence="2">3.1.3.73</ecNumber>
    </recommendedName>
</protein>
<dbReference type="InterPro" id="IPR017578">
    <property type="entry name" value="Ribazole_CobC"/>
</dbReference>